<sequence length="63" mass="7103">MCLFNVKLASTIRSDGSTVIFNVILNSSNATCFIFYDSSRCIAIFELYRLTRSHCPFNSSTII</sequence>
<dbReference type="AlphaFoldDB" id="A0A1B6NQH5"/>
<gene>
    <name evidence="1" type="ORF">MGSAQ_002993</name>
</gene>
<reference evidence="1" key="1">
    <citation type="submission" date="2013-11" db="EMBL/GenBank/DDBJ databases">
        <title>Microbial diversity, functional groups and degradation webs in Northern and Southern Mediterranean and Red Sea marine crude oil polluted sites.</title>
        <authorList>
            <person name="Daffonchio D."/>
            <person name="Mapelli F."/>
            <person name="Ferrer M."/>
            <person name="Richter M."/>
            <person name="Cherif A."/>
            <person name="Malkawi H.I."/>
            <person name="Yakimov M.M."/>
            <person name="Abdel-Fattah Y.R."/>
            <person name="Blaghen M."/>
            <person name="Golyshin P.N."/>
            <person name="Kalogerakis N."/>
            <person name="Boon N."/>
            <person name="Magagnini M."/>
            <person name="Fava F."/>
        </authorList>
    </citation>
    <scope>NUCLEOTIDE SEQUENCE</scope>
</reference>
<evidence type="ECO:0000313" key="1">
    <source>
        <dbReference type="EMBL" id="KTF05511.1"/>
    </source>
</evidence>
<comment type="caution">
    <text evidence="1">The sequence shown here is derived from an EMBL/GenBank/DDBJ whole genome shotgun (WGS) entry which is preliminary data.</text>
</comment>
<dbReference type="EMBL" id="AYSL01001742">
    <property type="protein sequence ID" value="KTF05511.1"/>
    <property type="molecule type" value="Genomic_DNA"/>
</dbReference>
<accession>A0A1B6NQH5</accession>
<protein>
    <submittedName>
        <fullName evidence="1">Uncharacterized protein</fullName>
    </submittedName>
</protein>
<proteinExistence type="predicted"/>
<name>A0A1B6NQH5_9ZZZZ</name>
<organism evidence="1">
    <name type="scientific">marine sediment metagenome</name>
    <dbReference type="NCBI Taxonomy" id="412755"/>
    <lineage>
        <taxon>unclassified sequences</taxon>
        <taxon>metagenomes</taxon>
        <taxon>ecological metagenomes</taxon>
    </lineage>
</organism>